<gene>
    <name evidence="1" type="ORF">KME32_06340</name>
</gene>
<evidence type="ECO:0000313" key="2">
    <source>
        <dbReference type="Proteomes" id="UP000715781"/>
    </source>
</evidence>
<sequence>MINATRNILDANRRKVFCRMGGKGAVREIKPIGRKLSVIGIPQIKYIRPKKARVAAGFGGKMGGSLYQSKLSLPYNRICHDDAPLG</sequence>
<reference evidence="1" key="2">
    <citation type="journal article" date="2022" name="Microbiol. Resour. Announc.">
        <title>Metagenome Sequencing to Explore Phylogenomics of Terrestrial Cyanobacteria.</title>
        <authorList>
            <person name="Ward R.D."/>
            <person name="Stajich J.E."/>
            <person name="Johansen J.R."/>
            <person name="Huntemann M."/>
            <person name="Clum A."/>
            <person name="Foster B."/>
            <person name="Foster B."/>
            <person name="Roux S."/>
            <person name="Palaniappan K."/>
            <person name="Varghese N."/>
            <person name="Mukherjee S."/>
            <person name="Reddy T.B.K."/>
            <person name="Daum C."/>
            <person name="Copeland A."/>
            <person name="Chen I.A."/>
            <person name="Ivanova N.N."/>
            <person name="Kyrpides N.C."/>
            <person name="Shapiro N."/>
            <person name="Eloe-Fadrosh E.A."/>
            <person name="Pietrasiak N."/>
        </authorList>
    </citation>
    <scope>NUCLEOTIDE SEQUENCE</scope>
    <source>
        <strain evidence="1">JT2-VF2</strain>
    </source>
</reference>
<dbReference type="AlphaFoldDB" id="A0A951PWK2"/>
<comment type="caution">
    <text evidence="1">The sequence shown here is derived from an EMBL/GenBank/DDBJ whole genome shotgun (WGS) entry which is preliminary data.</text>
</comment>
<proteinExistence type="predicted"/>
<dbReference type="EMBL" id="JAHHHN010000003">
    <property type="protein sequence ID" value="MBW4560768.1"/>
    <property type="molecule type" value="Genomic_DNA"/>
</dbReference>
<accession>A0A951PWK2</accession>
<organism evidence="1 2">
    <name type="scientific">Mojavia pulchra JT2-VF2</name>
    <dbReference type="NCBI Taxonomy" id="287848"/>
    <lineage>
        <taxon>Bacteria</taxon>
        <taxon>Bacillati</taxon>
        <taxon>Cyanobacteriota</taxon>
        <taxon>Cyanophyceae</taxon>
        <taxon>Nostocales</taxon>
        <taxon>Nostocaceae</taxon>
    </lineage>
</organism>
<name>A0A951PWK2_9NOST</name>
<dbReference type="Proteomes" id="UP000715781">
    <property type="component" value="Unassembled WGS sequence"/>
</dbReference>
<protein>
    <submittedName>
        <fullName evidence="1">Uncharacterized protein</fullName>
    </submittedName>
</protein>
<reference evidence="1" key="1">
    <citation type="submission" date="2021-05" db="EMBL/GenBank/DDBJ databases">
        <authorList>
            <person name="Pietrasiak N."/>
            <person name="Ward R."/>
            <person name="Stajich J.E."/>
            <person name="Kurbessoian T."/>
        </authorList>
    </citation>
    <scope>NUCLEOTIDE SEQUENCE</scope>
    <source>
        <strain evidence="1">JT2-VF2</strain>
    </source>
</reference>
<evidence type="ECO:0000313" key="1">
    <source>
        <dbReference type="EMBL" id="MBW4560768.1"/>
    </source>
</evidence>